<keyword evidence="4" id="KW-0560">Oxidoreductase</keyword>
<dbReference type="GeneID" id="17269065"/>
<reference evidence="8" key="1">
    <citation type="journal article" date="2013" name="Nature">
        <title>Pan genome of the phytoplankton Emiliania underpins its global distribution.</title>
        <authorList>
            <person name="Read B.A."/>
            <person name="Kegel J."/>
            <person name="Klute M.J."/>
            <person name="Kuo A."/>
            <person name="Lefebvre S.C."/>
            <person name="Maumus F."/>
            <person name="Mayer C."/>
            <person name="Miller J."/>
            <person name="Monier A."/>
            <person name="Salamov A."/>
            <person name="Young J."/>
            <person name="Aguilar M."/>
            <person name="Claverie J.M."/>
            <person name="Frickenhaus S."/>
            <person name="Gonzalez K."/>
            <person name="Herman E.K."/>
            <person name="Lin Y.C."/>
            <person name="Napier J."/>
            <person name="Ogata H."/>
            <person name="Sarno A.F."/>
            <person name="Shmutz J."/>
            <person name="Schroeder D."/>
            <person name="de Vargas C."/>
            <person name="Verret F."/>
            <person name="von Dassow P."/>
            <person name="Valentin K."/>
            <person name="Van de Peer Y."/>
            <person name="Wheeler G."/>
            <person name="Dacks J.B."/>
            <person name="Delwiche C.F."/>
            <person name="Dyhrman S.T."/>
            <person name="Glockner G."/>
            <person name="John U."/>
            <person name="Richards T."/>
            <person name="Worden A.Z."/>
            <person name="Zhang X."/>
            <person name="Grigoriev I.V."/>
            <person name="Allen A.E."/>
            <person name="Bidle K."/>
            <person name="Borodovsky M."/>
            <person name="Bowler C."/>
            <person name="Brownlee C."/>
            <person name="Cock J.M."/>
            <person name="Elias M."/>
            <person name="Gladyshev V.N."/>
            <person name="Groth M."/>
            <person name="Guda C."/>
            <person name="Hadaegh A."/>
            <person name="Iglesias-Rodriguez M.D."/>
            <person name="Jenkins J."/>
            <person name="Jones B.M."/>
            <person name="Lawson T."/>
            <person name="Leese F."/>
            <person name="Lindquist E."/>
            <person name="Lobanov A."/>
            <person name="Lomsadze A."/>
            <person name="Malik S.B."/>
            <person name="Marsh M.E."/>
            <person name="Mackinder L."/>
            <person name="Mock T."/>
            <person name="Mueller-Roeber B."/>
            <person name="Pagarete A."/>
            <person name="Parker M."/>
            <person name="Probert I."/>
            <person name="Quesneville H."/>
            <person name="Raines C."/>
            <person name="Rensing S.A."/>
            <person name="Riano-Pachon D.M."/>
            <person name="Richier S."/>
            <person name="Rokitta S."/>
            <person name="Shiraiwa Y."/>
            <person name="Soanes D.M."/>
            <person name="van der Giezen M."/>
            <person name="Wahlund T.M."/>
            <person name="Williams B."/>
            <person name="Wilson W."/>
            <person name="Wolfe G."/>
            <person name="Wurch L.L."/>
        </authorList>
    </citation>
    <scope>NUCLEOTIDE SEQUENCE</scope>
</reference>
<evidence type="ECO:0000256" key="5">
    <source>
        <dbReference type="ARBA" id="ARBA00023004"/>
    </source>
</evidence>
<dbReference type="InterPro" id="IPR056470">
    <property type="entry name" value="BesD/HalB-like"/>
</dbReference>
<sequence>MLRGSQTLVRRGLQHSSAGRWSALVAGGAAARVSDASFVEECRAQYLANGWCHIPNFIGKERCAELRNEADALLESDAAFASTDDHTVYQQERDERLPLDHPRNRLMKSTKRIVDYEHVPQESSLRELYSAPELRSFVQAVVGVPELHLSACPYNAAMYNGYYDSDGLDWHFDSSEFGVNLVLQNPTDGGKFEYHSLTRSEEDLWSYDAVTKVLAEADASAEGAATSAETVEGLAPGSLVFFAGRLSLHRVSPVLNPDVRGSTPRINAILTYEKSEGQLASPYTLSKFFGRSSEGQQAHAQ</sequence>
<comment type="cofactor">
    <cofactor evidence="1">
        <name>L-ascorbate</name>
        <dbReference type="ChEBI" id="CHEBI:38290"/>
    </cofactor>
</comment>
<evidence type="ECO:0000256" key="1">
    <source>
        <dbReference type="ARBA" id="ARBA00001961"/>
    </source>
</evidence>
<proteinExistence type="predicted"/>
<dbReference type="PROSITE" id="PS51471">
    <property type="entry name" value="FE2OG_OXY"/>
    <property type="match status" value="1"/>
</dbReference>
<dbReference type="EnsemblProtists" id="EOD23519">
    <property type="protein sequence ID" value="EOD23519"/>
    <property type="gene ID" value="EMIHUDRAFT_116380"/>
</dbReference>
<dbReference type="Pfam" id="PF23169">
    <property type="entry name" value="HalD"/>
    <property type="match status" value="1"/>
</dbReference>
<keyword evidence="3" id="KW-0223">Dioxygenase</keyword>
<feature type="domain" description="Fe2OG dioxygenase" evidence="6">
    <location>
        <begin position="153"/>
        <end position="274"/>
    </location>
</feature>
<dbReference type="InterPro" id="IPR005123">
    <property type="entry name" value="Oxoglu/Fe-dep_dioxygenase_dom"/>
</dbReference>
<evidence type="ECO:0000259" key="6">
    <source>
        <dbReference type="PROSITE" id="PS51471"/>
    </source>
</evidence>
<evidence type="ECO:0000313" key="7">
    <source>
        <dbReference type="EnsemblProtists" id="EOD23519"/>
    </source>
</evidence>
<dbReference type="PaxDb" id="2903-EOD23519"/>
<organism evidence="7 8">
    <name type="scientific">Emiliania huxleyi (strain CCMP1516)</name>
    <dbReference type="NCBI Taxonomy" id="280463"/>
    <lineage>
        <taxon>Eukaryota</taxon>
        <taxon>Haptista</taxon>
        <taxon>Haptophyta</taxon>
        <taxon>Prymnesiophyceae</taxon>
        <taxon>Isochrysidales</taxon>
        <taxon>Noelaerhabdaceae</taxon>
        <taxon>Emiliania</taxon>
    </lineage>
</organism>
<dbReference type="GO" id="GO:0051213">
    <property type="term" value="F:dioxygenase activity"/>
    <property type="evidence" value="ECO:0007669"/>
    <property type="project" value="UniProtKB-KW"/>
</dbReference>
<evidence type="ECO:0000256" key="4">
    <source>
        <dbReference type="ARBA" id="ARBA00023002"/>
    </source>
</evidence>
<dbReference type="GO" id="GO:0005506">
    <property type="term" value="F:iron ion binding"/>
    <property type="evidence" value="ECO:0007669"/>
    <property type="project" value="InterPro"/>
</dbReference>
<dbReference type="eggNOG" id="ENOG502S83Q">
    <property type="taxonomic scope" value="Eukaryota"/>
</dbReference>
<dbReference type="SUPFAM" id="SSF51197">
    <property type="entry name" value="Clavaminate synthase-like"/>
    <property type="match status" value="1"/>
</dbReference>
<dbReference type="SMART" id="SM00702">
    <property type="entry name" value="P4Hc"/>
    <property type="match status" value="1"/>
</dbReference>
<evidence type="ECO:0000256" key="3">
    <source>
        <dbReference type="ARBA" id="ARBA00022964"/>
    </source>
</evidence>
<dbReference type="Gene3D" id="2.60.120.620">
    <property type="entry name" value="q2cbj1_9rhob like domain"/>
    <property type="match status" value="1"/>
</dbReference>
<protein>
    <recommendedName>
        <fullName evidence="6">Fe2OG dioxygenase domain-containing protein</fullName>
    </recommendedName>
</protein>
<accession>A0A0D3JJ34</accession>
<dbReference type="HOGENOM" id="CLU_074949_0_0_1"/>
<evidence type="ECO:0000313" key="8">
    <source>
        <dbReference type="Proteomes" id="UP000013827"/>
    </source>
</evidence>
<dbReference type="Proteomes" id="UP000013827">
    <property type="component" value="Unassembled WGS sequence"/>
</dbReference>
<keyword evidence="2" id="KW-0479">Metal-binding</keyword>
<dbReference type="InterPro" id="IPR006620">
    <property type="entry name" value="Pro_4_hyd_alph"/>
</dbReference>
<reference evidence="7" key="2">
    <citation type="submission" date="2024-10" db="UniProtKB">
        <authorList>
            <consortium name="EnsemblProtists"/>
        </authorList>
    </citation>
    <scope>IDENTIFICATION</scope>
</reference>
<dbReference type="GO" id="GO:0031418">
    <property type="term" value="F:L-ascorbic acid binding"/>
    <property type="evidence" value="ECO:0007669"/>
    <property type="project" value="InterPro"/>
</dbReference>
<dbReference type="AlphaFoldDB" id="A0A0D3JJ34"/>
<evidence type="ECO:0000256" key="2">
    <source>
        <dbReference type="ARBA" id="ARBA00022723"/>
    </source>
</evidence>
<name>A0A0D3JJ34_EMIH1</name>
<keyword evidence="8" id="KW-1185">Reference proteome</keyword>
<dbReference type="RefSeq" id="XP_005775948.1">
    <property type="nucleotide sequence ID" value="XM_005775891.1"/>
</dbReference>
<keyword evidence="5" id="KW-0408">Iron</keyword>
<dbReference type="OMA" id="GVFEYCP"/>
<dbReference type="KEGG" id="ehx:EMIHUDRAFT_116380"/>
<dbReference type="GO" id="GO:0016705">
    <property type="term" value="F:oxidoreductase activity, acting on paired donors, with incorporation or reduction of molecular oxygen"/>
    <property type="evidence" value="ECO:0007669"/>
    <property type="project" value="InterPro"/>
</dbReference>